<proteinExistence type="predicted"/>
<evidence type="ECO:0000313" key="2">
    <source>
        <dbReference type="Proteomes" id="UP000215902"/>
    </source>
</evidence>
<dbReference type="STRING" id="282301.A0A267DE59"/>
<reference evidence="1 2" key="1">
    <citation type="submission" date="2017-06" db="EMBL/GenBank/DDBJ databases">
        <title>A platform for efficient transgenesis in Macrostomum lignano, a flatworm model organism for stem cell research.</title>
        <authorList>
            <person name="Berezikov E."/>
        </authorList>
    </citation>
    <scope>NUCLEOTIDE SEQUENCE [LARGE SCALE GENOMIC DNA]</scope>
    <source>
        <strain evidence="1">DV1</strain>
        <tissue evidence="1">Whole organism</tissue>
    </source>
</reference>
<evidence type="ECO:0000313" key="1">
    <source>
        <dbReference type="EMBL" id="PAA46977.1"/>
    </source>
</evidence>
<dbReference type="AlphaFoldDB" id="A0A267DE59"/>
<name>A0A267DE59_9PLAT</name>
<dbReference type="OrthoDB" id="2019884at2759"/>
<keyword evidence="2" id="KW-1185">Reference proteome</keyword>
<dbReference type="Proteomes" id="UP000215902">
    <property type="component" value="Unassembled WGS sequence"/>
</dbReference>
<accession>A0A267DE59</accession>
<comment type="caution">
    <text evidence="1">The sequence shown here is derived from an EMBL/GenBank/DDBJ whole genome shotgun (WGS) entry which is preliminary data.</text>
</comment>
<dbReference type="EMBL" id="NIVC01004623">
    <property type="protein sequence ID" value="PAA46977.1"/>
    <property type="molecule type" value="Genomic_DNA"/>
</dbReference>
<organism evidence="1 2">
    <name type="scientific">Macrostomum lignano</name>
    <dbReference type="NCBI Taxonomy" id="282301"/>
    <lineage>
        <taxon>Eukaryota</taxon>
        <taxon>Metazoa</taxon>
        <taxon>Spiralia</taxon>
        <taxon>Lophotrochozoa</taxon>
        <taxon>Platyhelminthes</taxon>
        <taxon>Rhabditophora</taxon>
        <taxon>Macrostomorpha</taxon>
        <taxon>Macrostomida</taxon>
        <taxon>Macrostomidae</taxon>
        <taxon>Macrostomum</taxon>
    </lineage>
</organism>
<sequence length="112" mass="12581">MLPGYTGYVPTLINRFGAPIAICATSPWTKFVRNYEHREDKATDLKRASTAFPQLASLRGDPAVRDHLNFWADRKPRADGKRQNLEPPIPGYQGYVPECTQPKPAWAAAITR</sequence>
<protein>
    <submittedName>
        <fullName evidence="1">Uncharacterized protein</fullName>
    </submittedName>
</protein>
<gene>
    <name evidence="1" type="ORF">BOX15_Mlig000939g4</name>
</gene>